<evidence type="ECO:0000313" key="1">
    <source>
        <dbReference type="EMBL" id="KAH9587897.1"/>
    </source>
</evidence>
<reference evidence="1" key="1">
    <citation type="journal article" date="2012" name="Nat. Genet.">
        <title>Whole-genome sequence of Schistosoma haematobium.</title>
        <authorList>
            <person name="Young N.D."/>
            <person name="Jex A.R."/>
            <person name="Li B."/>
            <person name="Liu S."/>
            <person name="Yang L."/>
            <person name="Xiong Z."/>
            <person name="Li Y."/>
            <person name="Cantacessi C."/>
            <person name="Hall R.S."/>
            <person name="Xu X."/>
            <person name="Chen F."/>
            <person name="Wu X."/>
            <person name="Zerlotini A."/>
            <person name="Oliveira G."/>
            <person name="Hofmann A."/>
            <person name="Zhang G."/>
            <person name="Fang X."/>
            <person name="Kang Y."/>
            <person name="Campbell B.E."/>
            <person name="Loukas A."/>
            <person name="Ranganathan S."/>
            <person name="Rollinson D."/>
            <person name="Rinaldi G."/>
            <person name="Brindley P.J."/>
            <person name="Yang H."/>
            <person name="Wang J."/>
            <person name="Wang J."/>
            <person name="Gasser R.B."/>
        </authorList>
    </citation>
    <scope>NUCLEOTIDE SEQUENCE</scope>
</reference>
<proteinExistence type="predicted"/>
<comment type="caution">
    <text evidence="1">The sequence shown here is derived from an EMBL/GenBank/DDBJ whole genome shotgun (WGS) entry which is preliminary data.</text>
</comment>
<dbReference type="CTD" id="75576216"/>
<evidence type="ECO:0000313" key="2">
    <source>
        <dbReference type="Proteomes" id="UP000471633"/>
    </source>
</evidence>
<accession>A0A922LKK5</accession>
<reference evidence="1" key="3">
    <citation type="submission" date="2021-06" db="EMBL/GenBank/DDBJ databases">
        <title>Chromosome-level genome assembly for S. haematobium.</title>
        <authorList>
            <person name="Stroehlein A.J."/>
        </authorList>
    </citation>
    <scope>NUCLEOTIDE SEQUENCE</scope>
</reference>
<dbReference type="EMBL" id="AMPZ03000003">
    <property type="protein sequence ID" value="KAH9587897.1"/>
    <property type="molecule type" value="Genomic_DNA"/>
</dbReference>
<gene>
    <name evidence="1" type="ORF">MS3_00000104</name>
</gene>
<dbReference type="GeneID" id="75576216"/>
<organism evidence="1 2">
    <name type="scientific">Schistosoma haematobium</name>
    <name type="common">Blood fluke</name>
    <dbReference type="NCBI Taxonomy" id="6185"/>
    <lineage>
        <taxon>Eukaryota</taxon>
        <taxon>Metazoa</taxon>
        <taxon>Spiralia</taxon>
        <taxon>Lophotrochozoa</taxon>
        <taxon>Platyhelminthes</taxon>
        <taxon>Trematoda</taxon>
        <taxon>Digenea</taxon>
        <taxon>Strigeidida</taxon>
        <taxon>Schistosomatoidea</taxon>
        <taxon>Schistosomatidae</taxon>
        <taxon>Schistosoma</taxon>
    </lineage>
</organism>
<reference evidence="1" key="4">
    <citation type="journal article" date="2022" name="PLoS Pathog.">
        <title>Chromosome-level genome of Schistosoma haematobium underpins genome-wide explorations of molecular variation.</title>
        <authorList>
            <person name="Stroehlein A.J."/>
            <person name="Korhonen P.K."/>
            <person name="Lee V.V."/>
            <person name="Ralph S.A."/>
            <person name="Mentink-Kane M."/>
            <person name="You H."/>
            <person name="McManus D.P."/>
            <person name="Tchuente L.T."/>
            <person name="Stothard J.R."/>
            <person name="Kaur P."/>
            <person name="Dudchenko O."/>
            <person name="Aiden E.L."/>
            <person name="Yang B."/>
            <person name="Yang H."/>
            <person name="Emery A.M."/>
            <person name="Webster B.L."/>
            <person name="Brindley P.J."/>
            <person name="Rollinson D."/>
            <person name="Chang B.C.H."/>
            <person name="Gasser R.B."/>
            <person name="Young N.D."/>
        </authorList>
    </citation>
    <scope>NUCLEOTIDE SEQUENCE</scope>
</reference>
<keyword evidence="2" id="KW-1185">Reference proteome</keyword>
<sequence length="108" mass="12494">MTSPSTFSEVEKAMNNVKQGRAAGSNELIPEIFRDSGLVFSVRSIEILAKLWKLYMVPSHWSRLLIVPGYWKSQKPFCDNYRAINLINIVFKMLVSMIFQRQTKGHEE</sequence>
<reference evidence="1" key="2">
    <citation type="journal article" date="2019" name="Gigascience">
        <title>High-quality Schistosoma haematobium genome achieved by single-molecule and long-range sequencing.</title>
        <authorList>
            <person name="Stroehlein A.J."/>
            <person name="Korhonen P.K."/>
            <person name="Chong T.M."/>
            <person name="Lim Y.L."/>
            <person name="Chan K.G."/>
            <person name="Webster B."/>
            <person name="Rollinson D."/>
            <person name="Brindley P.J."/>
            <person name="Gasser R.B."/>
            <person name="Young N.D."/>
        </authorList>
    </citation>
    <scope>NUCLEOTIDE SEQUENCE</scope>
</reference>
<dbReference type="RefSeq" id="XP_051069527.1">
    <property type="nucleotide sequence ID" value="XM_051208007.1"/>
</dbReference>
<name>A0A922LKK5_SCHHA</name>
<dbReference type="AlphaFoldDB" id="A0A922LKK5"/>
<protein>
    <submittedName>
        <fullName evidence="1">Uncharacterized protein</fullName>
    </submittedName>
</protein>
<dbReference type="Proteomes" id="UP000471633">
    <property type="component" value="Unassembled WGS sequence"/>
</dbReference>
<dbReference type="KEGG" id="shx:MS3_00000104"/>